<keyword evidence="3" id="KW-1185">Reference proteome</keyword>
<accession>A0A3D9HWK4</accession>
<dbReference type="RefSeq" id="WP_115934873.1">
    <property type="nucleotide sequence ID" value="NZ_QRDW01000001.1"/>
</dbReference>
<dbReference type="AlphaFoldDB" id="A0A3D9HWK4"/>
<comment type="caution">
    <text evidence="2">The sequence shown here is derived from an EMBL/GenBank/DDBJ whole genome shotgun (WGS) entry which is preliminary data.</text>
</comment>
<dbReference type="Proteomes" id="UP000256845">
    <property type="component" value="Unassembled WGS sequence"/>
</dbReference>
<dbReference type="GO" id="GO:0016747">
    <property type="term" value="F:acyltransferase activity, transferring groups other than amino-acyl groups"/>
    <property type="evidence" value="ECO:0007669"/>
    <property type="project" value="InterPro"/>
</dbReference>
<dbReference type="OrthoDB" id="4016818at2"/>
<protein>
    <submittedName>
        <fullName evidence="2">Putative N-acetyltransferase YhbS</fullName>
    </submittedName>
</protein>
<dbReference type="EMBL" id="QRDW01000001">
    <property type="protein sequence ID" value="RED53761.1"/>
    <property type="molecule type" value="Genomic_DNA"/>
</dbReference>
<feature type="domain" description="N-acetyltransferase" evidence="1">
    <location>
        <begin position="23"/>
        <end position="159"/>
    </location>
</feature>
<keyword evidence="2" id="KW-0808">Transferase</keyword>
<gene>
    <name evidence="2" type="ORF">DFP90_101560</name>
</gene>
<dbReference type="InterPro" id="IPR000182">
    <property type="entry name" value="GNAT_dom"/>
</dbReference>
<proteinExistence type="predicted"/>
<dbReference type="Pfam" id="PF00583">
    <property type="entry name" value="Acetyltransf_1"/>
    <property type="match status" value="1"/>
</dbReference>
<dbReference type="Gene3D" id="3.40.630.30">
    <property type="match status" value="1"/>
</dbReference>
<dbReference type="SUPFAM" id="SSF55729">
    <property type="entry name" value="Acyl-CoA N-acyltransferases (Nat)"/>
    <property type="match status" value="1"/>
</dbReference>
<name>A0A3D9HWK4_9PROT</name>
<dbReference type="CDD" id="cd04301">
    <property type="entry name" value="NAT_SF"/>
    <property type="match status" value="1"/>
</dbReference>
<sequence length="163" mass="17716">MDMLVRLYDLEEMIEANKNLSDVRIRRAHAPESPVILGWIEEHFGKIWRGEAAAALARAPSTLLVAHKGPEILGFACYDTTALGFFGPTGVGQAARGKGIGSELLYQTLKAMRGAGYAYAIIGDVGPVEFYQNRIGAILIEGSDPGIYRDMLFSSDMLPITPD</sequence>
<evidence type="ECO:0000259" key="1">
    <source>
        <dbReference type="PROSITE" id="PS51186"/>
    </source>
</evidence>
<dbReference type="PROSITE" id="PS51186">
    <property type="entry name" value="GNAT"/>
    <property type="match status" value="1"/>
</dbReference>
<reference evidence="2 3" key="1">
    <citation type="submission" date="2018-07" db="EMBL/GenBank/DDBJ databases">
        <title>Genomic Encyclopedia of Type Strains, Phase III (KMG-III): the genomes of soil and plant-associated and newly described type strains.</title>
        <authorList>
            <person name="Whitman W."/>
        </authorList>
    </citation>
    <scope>NUCLEOTIDE SEQUENCE [LARGE SCALE GENOMIC DNA]</scope>
    <source>
        <strain evidence="2 3">CECT 8488</strain>
    </source>
</reference>
<dbReference type="InterPro" id="IPR016181">
    <property type="entry name" value="Acyl_CoA_acyltransferase"/>
</dbReference>
<evidence type="ECO:0000313" key="2">
    <source>
        <dbReference type="EMBL" id="RED53761.1"/>
    </source>
</evidence>
<organism evidence="2 3">
    <name type="scientific">Aestuariispira insulae</name>
    <dbReference type="NCBI Taxonomy" id="1461337"/>
    <lineage>
        <taxon>Bacteria</taxon>
        <taxon>Pseudomonadati</taxon>
        <taxon>Pseudomonadota</taxon>
        <taxon>Alphaproteobacteria</taxon>
        <taxon>Rhodospirillales</taxon>
        <taxon>Kiloniellaceae</taxon>
        <taxon>Aestuariispira</taxon>
    </lineage>
</organism>
<evidence type="ECO:0000313" key="3">
    <source>
        <dbReference type="Proteomes" id="UP000256845"/>
    </source>
</evidence>